<dbReference type="EMBL" id="KV932044">
    <property type="protein sequence ID" value="PIO31149.1"/>
    <property type="molecule type" value="Genomic_DNA"/>
</dbReference>
<dbReference type="Proteomes" id="UP000228934">
    <property type="component" value="Unassembled WGS sequence"/>
</dbReference>
<dbReference type="AlphaFoldDB" id="A0A2G9RTC6"/>
<proteinExistence type="predicted"/>
<dbReference type="PANTHER" id="PTHR45737:SF6">
    <property type="entry name" value="VON WILLEBRAND FACTOR A DOMAIN-CONTAINING PROTEIN 5A"/>
    <property type="match status" value="1"/>
</dbReference>
<gene>
    <name evidence="1" type="ORF">AB205_0009690</name>
</gene>
<sequence length="59" mass="6699">MNPATNINNGSQFCAVMYLETLLLLLKSLPLGCYFNIYGFGHHFKSFFPKLDLPLFQLG</sequence>
<dbReference type="PANTHER" id="PTHR45737">
    <property type="entry name" value="VON WILLEBRAND FACTOR A DOMAIN-CONTAINING PROTEIN 5A"/>
    <property type="match status" value="1"/>
</dbReference>
<accession>A0A2G9RTC6</accession>
<evidence type="ECO:0000313" key="1">
    <source>
        <dbReference type="EMBL" id="PIO31149.1"/>
    </source>
</evidence>
<organism evidence="1 2">
    <name type="scientific">Aquarana catesbeiana</name>
    <name type="common">American bullfrog</name>
    <name type="synonym">Rana catesbeiana</name>
    <dbReference type="NCBI Taxonomy" id="8400"/>
    <lineage>
        <taxon>Eukaryota</taxon>
        <taxon>Metazoa</taxon>
        <taxon>Chordata</taxon>
        <taxon>Craniata</taxon>
        <taxon>Vertebrata</taxon>
        <taxon>Euteleostomi</taxon>
        <taxon>Amphibia</taxon>
        <taxon>Batrachia</taxon>
        <taxon>Anura</taxon>
        <taxon>Neobatrachia</taxon>
        <taxon>Ranoidea</taxon>
        <taxon>Ranidae</taxon>
        <taxon>Aquarana</taxon>
    </lineage>
</organism>
<keyword evidence="2" id="KW-1185">Reference proteome</keyword>
<name>A0A2G9RTC6_AQUCT</name>
<reference evidence="2" key="1">
    <citation type="journal article" date="2017" name="Nat. Commun.">
        <title>The North American bullfrog draft genome provides insight into hormonal regulation of long noncoding RNA.</title>
        <authorList>
            <person name="Hammond S.A."/>
            <person name="Warren R.L."/>
            <person name="Vandervalk B.P."/>
            <person name="Kucuk E."/>
            <person name="Khan H."/>
            <person name="Gibb E.A."/>
            <person name="Pandoh P."/>
            <person name="Kirk H."/>
            <person name="Zhao Y."/>
            <person name="Jones M."/>
            <person name="Mungall A.J."/>
            <person name="Coope R."/>
            <person name="Pleasance S."/>
            <person name="Moore R.A."/>
            <person name="Holt R.A."/>
            <person name="Round J.M."/>
            <person name="Ohora S."/>
            <person name="Walle B.V."/>
            <person name="Veldhoen N."/>
            <person name="Helbing C.C."/>
            <person name="Birol I."/>
        </authorList>
    </citation>
    <scope>NUCLEOTIDE SEQUENCE [LARGE SCALE GENOMIC DNA]</scope>
</reference>
<evidence type="ECO:0000313" key="2">
    <source>
        <dbReference type="Proteomes" id="UP000228934"/>
    </source>
</evidence>
<protein>
    <submittedName>
        <fullName evidence="1">Uncharacterized protein</fullName>
    </submittedName>
</protein>